<gene>
    <name evidence="1" type="ORF">WBA_LOCUS8898</name>
</gene>
<accession>A0A3P7FYT0</accession>
<protein>
    <submittedName>
        <fullName evidence="1">Uncharacterized protein</fullName>
    </submittedName>
</protein>
<sequence>MIAVFEVIGGKKTVVVAVEAAEVASFDVEIVGKVVASVVEVLLIEYGVAEAAEDVVVASEFCHKDYVDLDAEIARDFVAIVFEGQALVARESMAAVVFAGEQVVAAAKIVEE</sequence>
<dbReference type="AlphaFoldDB" id="A0A3P7FYT0"/>
<dbReference type="Proteomes" id="UP000270924">
    <property type="component" value="Unassembled WGS sequence"/>
</dbReference>
<organism evidence="1 2">
    <name type="scientific">Wuchereria bancrofti</name>
    <dbReference type="NCBI Taxonomy" id="6293"/>
    <lineage>
        <taxon>Eukaryota</taxon>
        <taxon>Metazoa</taxon>
        <taxon>Ecdysozoa</taxon>
        <taxon>Nematoda</taxon>
        <taxon>Chromadorea</taxon>
        <taxon>Rhabditida</taxon>
        <taxon>Spirurina</taxon>
        <taxon>Spiruromorpha</taxon>
        <taxon>Filarioidea</taxon>
        <taxon>Onchocercidae</taxon>
        <taxon>Wuchereria</taxon>
    </lineage>
</organism>
<proteinExistence type="predicted"/>
<dbReference type="InParanoid" id="A0A3P7FYT0"/>
<dbReference type="EMBL" id="UYWW01007968">
    <property type="protein sequence ID" value="VDM15512.1"/>
    <property type="molecule type" value="Genomic_DNA"/>
</dbReference>
<evidence type="ECO:0000313" key="2">
    <source>
        <dbReference type="Proteomes" id="UP000270924"/>
    </source>
</evidence>
<reference evidence="1 2" key="1">
    <citation type="submission" date="2018-11" db="EMBL/GenBank/DDBJ databases">
        <authorList>
            <consortium name="Pathogen Informatics"/>
        </authorList>
    </citation>
    <scope>NUCLEOTIDE SEQUENCE [LARGE SCALE GENOMIC DNA]</scope>
</reference>
<evidence type="ECO:0000313" key="1">
    <source>
        <dbReference type="EMBL" id="VDM15512.1"/>
    </source>
</evidence>
<name>A0A3P7FYT0_WUCBA</name>
<keyword evidence="2" id="KW-1185">Reference proteome</keyword>